<dbReference type="Pfam" id="PF00884">
    <property type="entry name" value="Sulfatase"/>
    <property type="match status" value="2"/>
</dbReference>
<dbReference type="CDD" id="cd16153">
    <property type="entry name" value="sulfatase_like"/>
    <property type="match status" value="1"/>
</dbReference>
<organism evidence="5 6">
    <name type="scientific">Echinicola strongylocentroti</name>
    <dbReference type="NCBI Taxonomy" id="1795355"/>
    <lineage>
        <taxon>Bacteria</taxon>
        <taxon>Pseudomonadati</taxon>
        <taxon>Bacteroidota</taxon>
        <taxon>Cytophagia</taxon>
        <taxon>Cytophagales</taxon>
        <taxon>Cyclobacteriaceae</taxon>
        <taxon>Echinicola</taxon>
    </lineage>
</organism>
<feature type="domain" description="Sulfatase N-terminal" evidence="4">
    <location>
        <begin position="290"/>
        <end position="460"/>
    </location>
</feature>
<gene>
    <name evidence="5" type="ORF">DN752_05320</name>
</gene>
<dbReference type="GO" id="GO:0008484">
    <property type="term" value="F:sulfuric ester hydrolase activity"/>
    <property type="evidence" value="ECO:0007669"/>
    <property type="project" value="TreeGrafter"/>
</dbReference>
<feature type="chain" id="PRO_5016339532" evidence="3">
    <location>
        <begin position="22"/>
        <end position="605"/>
    </location>
</feature>
<evidence type="ECO:0000256" key="2">
    <source>
        <dbReference type="ARBA" id="ARBA00022801"/>
    </source>
</evidence>
<dbReference type="GO" id="GO:0005737">
    <property type="term" value="C:cytoplasm"/>
    <property type="evidence" value="ECO:0007669"/>
    <property type="project" value="TreeGrafter"/>
</dbReference>
<dbReference type="RefSeq" id="WP_112782990.1">
    <property type="nucleotide sequence ID" value="NZ_CP030041.1"/>
</dbReference>
<dbReference type="AlphaFoldDB" id="A0A2Z4IET2"/>
<protein>
    <submittedName>
        <fullName evidence="5">Sulfatase</fullName>
    </submittedName>
</protein>
<dbReference type="PANTHER" id="PTHR45953">
    <property type="entry name" value="IDURONATE 2-SULFATASE"/>
    <property type="match status" value="1"/>
</dbReference>
<dbReference type="PANTHER" id="PTHR45953:SF1">
    <property type="entry name" value="IDURONATE 2-SULFATASE"/>
    <property type="match status" value="1"/>
</dbReference>
<keyword evidence="6" id="KW-1185">Reference proteome</keyword>
<dbReference type="EMBL" id="CP030041">
    <property type="protein sequence ID" value="AWW29592.1"/>
    <property type="molecule type" value="Genomic_DNA"/>
</dbReference>
<evidence type="ECO:0000259" key="4">
    <source>
        <dbReference type="Pfam" id="PF00884"/>
    </source>
</evidence>
<dbReference type="OrthoDB" id="9803751at2"/>
<dbReference type="InterPro" id="IPR000917">
    <property type="entry name" value="Sulfatase_N"/>
</dbReference>
<proteinExistence type="predicted"/>
<keyword evidence="3" id="KW-0732">Signal</keyword>
<keyword evidence="1" id="KW-0479">Metal-binding</keyword>
<evidence type="ECO:0000256" key="3">
    <source>
        <dbReference type="SAM" id="SignalP"/>
    </source>
</evidence>
<accession>A0A2Z4IET2</accession>
<dbReference type="GO" id="GO:0046872">
    <property type="term" value="F:metal ion binding"/>
    <property type="evidence" value="ECO:0007669"/>
    <property type="project" value="UniProtKB-KW"/>
</dbReference>
<dbReference type="Proteomes" id="UP000248688">
    <property type="component" value="Chromosome"/>
</dbReference>
<reference evidence="5 6" key="1">
    <citation type="submission" date="2018-06" db="EMBL/GenBank/DDBJ databases">
        <title>Echinicola strongylocentroti sp. nov., isolated from a sea urchin Strongylocentrotus intermedius.</title>
        <authorList>
            <person name="Bae S.S."/>
        </authorList>
    </citation>
    <scope>NUCLEOTIDE SEQUENCE [LARGE SCALE GENOMIC DNA]</scope>
    <source>
        <strain evidence="5 6">MEBiC08714</strain>
    </source>
</reference>
<sequence length="605" mass="68725">MKTLLYTLVLILTVFSKQAFGQDSRQSPNVLWIITDDQRYDAVRAFNRILHDREMSELGYVESPNIDQLVAEGTTFINTYCQSPGCAPSRAAMHFGRYPHKSGVYEFEYHNNLADHVSPTLPEQMQDLGYQTLHIGKLGVRLKTKGENRMVPAPIYQTSIDSKTLAKEGLCDWGKDWIFQMNGQRLDEPFRSVEFFVNSEGEVEYCSLEMEEQGYSPSGTALATVSKYDLLRHYNEKKGKSIASGMILSGVSPREAGFTRDGYYVKALANYLAAPNGEFSMGDLTFGGVDPDKPLFCNLGFDFPHTPVLPPEDYRKRFEKQHYNIPDFDEEEWDKLPDQIKRQVTNGYSDHFSEEEKQKMTQDYYAFCAYGDALIGEAVADFKSYSKKHNQEWMIFLVCGDHGWKLNDHGSVSKFSPWEVDTHNPVVVISSDKEAFPAGKVVHDFSEFVDIAPTILAAGGADLEQKRYAYLDGYDLSKVADQSLPAREYIIGESHAVTGPRAYIRTEEFLFSMQIRPDKVRGKEMNWAKSASYEDIDPSLYHYSVDPKEKNELAFDPAYREVADRLRKLLVSEVLGEDRVEVDWGGLKADGTTIFSNHKDDNINP</sequence>
<dbReference type="InterPro" id="IPR017850">
    <property type="entry name" value="Alkaline_phosphatase_core_sf"/>
</dbReference>
<dbReference type="KEGG" id="est:DN752_05320"/>
<keyword evidence="2" id="KW-0378">Hydrolase</keyword>
<evidence type="ECO:0000313" key="5">
    <source>
        <dbReference type="EMBL" id="AWW29592.1"/>
    </source>
</evidence>
<evidence type="ECO:0000313" key="6">
    <source>
        <dbReference type="Proteomes" id="UP000248688"/>
    </source>
</evidence>
<feature type="signal peptide" evidence="3">
    <location>
        <begin position="1"/>
        <end position="21"/>
    </location>
</feature>
<name>A0A2Z4IET2_9BACT</name>
<dbReference type="SUPFAM" id="SSF53649">
    <property type="entry name" value="Alkaline phosphatase-like"/>
    <property type="match status" value="1"/>
</dbReference>
<evidence type="ECO:0000256" key="1">
    <source>
        <dbReference type="ARBA" id="ARBA00022723"/>
    </source>
</evidence>
<feature type="domain" description="Sulfatase N-terminal" evidence="4">
    <location>
        <begin position="28"/>
        <end position="140"/>
    </location>
</feature>
<dbReference type="Gene3D" id="3.40.720.10">
    <property type="entry name" value="Alkaline Phosphatase, subunit A"/>
    <property type="match status" value="1"/>
</dbReference>